<evidence type="ECO:0000256" key="2">
    <source>
        <dbReference type="PROSITE-ProRule" id="PRU00169"/>
    </source>
</evidence>
<feature type="modified residue" description="4-aspartylphosphate" evidence="2">
    <location>
        <position position="55"/>
    </location>
</feature>
<dbReference type="InterPro" id="IPR050595">
    <property type="entry name" value="Bact_response_regulator"/>
</dbReference>
<gene>
    <name evidence="4" type="ORF">KME60_16440</name>
</gene>
<dbReference type="GO" id="GO:0000160">
    <property type="term" value="P:phosphorelay signal transduction system"/>
    <property type="evidence" value="ECO:0007669"/>
    <property type="project" value="InterPro"/>
</dbReference>
<protein>
    <submittedName>
        <fullName evidence="4">Response regulator</fullName>
    </submittedName>
</protein>
<dbReference type="Pfam" id="PF00072">
    <property type="entry name" value="Response_reg"/>
    <property type="match status" value="1"/>
</dbReference>
<dbReference type="InterPro" id="IPR011006">
    <property type="entry name" value="CheY-like_superfamily"/>
</dbReference>
<dbReference type="InterPro" id="IPR001789">
    <property type="entry name" value="Sig_transdc_resp-reg_receiver"/>
</dbReference>
<name>A0A951QPV7_9CYAN</name>
<reference evidence="4" key="2">
    <citation type="journal article" date="2022" name="Microbiol. Resour. Announc.">
        <title>Metagenome Sequencing to Explore Phylogenomics of Terrestrial Cyanobacteria.</title>
        <authorList>
            <person name="Ward R.D."/>
            <person name="Stajich J.E."/>
            <person name="Johansen J.R."/>
            <person name="Huntemann M."/>
            <person name="Clum A."/>
            <person name="Foster B."/>
            <person name="Foster B."/>
            <person name="Roux S."/>
            <person name="Palaniappan K."/>
            <person name="Varghese N."/>
            <person name="Mukherjee S."/>
            <person name="Reddy T.B.K."/>
            <person name="Daum C."/>
            <person name="Copeland A."/>
            <person name="Chen I.A."/>
            <person name="Ivanova N.N."/>
            <person name="Kyrpides N.C."/>
            <person name="Shapiro N."/>
            <person name="Eloe-Fadrosh E.A."/>
            <person name="Pietrasiak N."/>
        </authorList>
    </citation>
    <scope>NUCLEOTIDE SEQUENCE</scope>
    <source>
        <strain evidence="4">GSE-NOS-MK-12-04C</strain>
    </source>
</reference>
<sequence length="125" mass="14380">MNKRPLILVVEQNLHNLEILNFHLKTLDFSCICTKQGMKALNLAQVHKPDLILLDIMLPDMSSLEVISYLRQNPETGKIPIIAITAVTSLEERDLIFLTGADDCVIKPYNLNELEIVIRRYLNHW</sequence>
<accession>A0A951QPV7</accession>
<evidence type="ECO:0000259" key="3">
    <source>
        <dbReference type="PROSITE" id="PS50110"/>
    </source>
</evidence>
<organism evidence="4 5">
    <name type="scientific">Cyanomargarita calcarea GSE-NOS-MK-12-04C</name>
    <dbReference type="NCBI Taxonomy" id="2839659"/>
    <lineage>
        <taxon>Bacteria</taxon>
        <taxon>Bacillati</taxon>
        <taxon>Cyanobacteriota</taxon>
        <taxon>Cyanophyceae</taxon>
        <taxon>Nostocales</taxon>
        <taxon>Cyanomargaritaceae</taxon>
        <taxon>Cyanomargarita</taxon>
    </lineage>
</organism>
<dbReference type="PROSITE" id="PS50110">
    <property type="entry name" value="RESPONSE_REGULATORY"/>
    <property type="match status" value="1"/>
</dbReference>
<evidence type="ECO:0000313" key="4">
    <source>
        <dbReference type="EMBL" id="MBW4668962.1"/>
    </source>
</evidence>
<keyword evidence="1 2" id="KW-0597">Phosphoprotein</keyword>
<feature type="domain" description="Response regulatory" evidence="3">
    <location>
        <begin position="6"/>
        <end position="122"/>
    </location>
</feature>
<dbReference type="PANTHER" id="PTHR44591">
    <property type="entry name" value="STRESS RESPONSE REGULATOR PROTEIN 1"/>
    <property type="match status" value="1"/>
</dbReference>
<proteinExistence type="predicted"/>
<evidence type="ECO:0000256" key="1">
    <source>
        <dbReference type="ARBA" id="ARBA00022553"/>
    </source>
</evidence>
<dbReference type="SMART" id="SM00448">
    <property type="entry name" value="REC"/>
    <property type="match status" value="1"/>
</dbReference>
<dbReference type="Gene3D" id="3.40.50.2300">
    <property type="match status" value="1"/>
</dbReference>
<comment type="caution">
    <text evidence="4">The sequence shown here is derived from an EMBL/GenBank/DDBJ whole genome shotgun (WGS) entry which is preliminary data.</text>
</comment>
<evidence type="ECO:0000313" key="5">
    <source>
        <dbReference type="Proteomes" id="UP000729701"/>
    </source>
</evidence>
<reference evidence="4" key="1">
    <citation type="submission" date="2021-05" db="EMBL/GenBank/DDBJ databases">
        <authorList>
            <person name="Pietrasiak N."/>
            <person name="Ward R."/>
            <person name="Stajich J.E."/>
            <person name="Kurbessoian T."/>
        </authorList>
    </citation>
    <scope>NUCLEOTIDE SEQUENCE</scope>
    <source>
        <strain evidence="4">GSE-NOS-MK-12-04C</strain>
    </source>
</reference>
<dbReference type="AlphaFoldDB" id="A0A951QPV7"/>
<dbReference type="Proteomes" id="UP000729701">
    <property type="component" value="Unassembled WGS sequence"/>
</dbReference>
<dbReference type="EMBL" id="JAHHGZ010000016">
    <property type="protein sequence ID" value="MBW4668962.1"/>
    <property type="molecule type" value="Genomic_DNA"/>
</dbReference>
<dbReference type="SUPFAM" id="SSF52172">
    <property type="entry name" value="CheY-like"/>
    <property type="match status" value="1"/>
</dbReference>
<dbReference type="PANTHER" id="PTHR44591:SF3">
    <property type="entry name" value="RESPONSE REGULATORY DOMAIN-CONTAINING PROTEIN"/>
    <property type="match status" value="1"/>
</dbReference>